<gene>
    <name evidence="1" type="ORF">E6H05_13395</name>
</gene>
<dbReference type="Proteomes" id="UP000318834">
    <property type="component" value="Unassembled WGS sequence"/>
</dbReference>
<protein>
    <submittedName>
        <fullName evidence="1">Uncharacterized protein</fullName>
    </submittedName>
</protein>
<sequence>MGDDSHPTSEGRTTNERLWELYEQLCMVEMVGLDEFVRRLKSDEFGEFPTDDVISFLREIEANMLQNIQVKTMEHQSYAEMADQVSEETQKMFDELIEDLRRS</sequence>
<name>A0A537IHE3_9BACT</name>
<reference evidence="1 2" key="1">
    <citation type="journal article" date="2019" name="Nat. Microbiol.">
        <title>Mediterranean grassland soil C-N compound turnover is dependent on rainfall and depth, and is mediated by genomically divergent microorganisms.</title>
        <authorList>
            <person name="Diamond S."/>
            <person name="Andeer P.F."/>
            <person name="Li Z."/>
            <person name="Crits-Christoph A."/>
            <person name="Burstein D."/>
            <person name="Anantharaman K."/>
            <person name="Lane K.R."/>
            <person name="Thomas B.C."/>
            <person name="Pan C."/>
            <person name="Northen T.R."/>
            <person name="Banfield J.F."/>
        </authorList>
    </citation>
    <scope>NUCLEOTIDE SEQUENCE [LARGE SCALE GENOMIC DNA]</scope>
    <source>
        <strain evidence="1">NP_8</strain>
    </source>
</reference>
<proteinExistence type="predicted"/>
<accession>A0A537IHE3</accession>
<dbReference type="AlphaFoldDB" id="A0A537IHE3"/>
<comment type="caution">
    <text evidence="1">The sequence shown here is derived from an EMBL/GenBank/DDBJ whole genome shotgun (WGS) entry which is preliminary data.</text>
</comment>
<organism evidence="1 2">
    <name type="scientific">Candidatus Segetimicrobium genomatis</name>
    <dbReference type="NCBI Taxonomy" id="2569760"/>
    <lineage>
        <taxon>Bacteria</taxon>
        <taxon>Bacillati</taxon>
        <taxon>Candidatus Sysuimicrobiota</taxon>
        <taxon>Candidatus Sysuimicrobiia</taxon>
        <taxon>Candidatus Sysuimicrobiales</taxon>
        <taxon>Candidatus Segetimicrobiaceae</taxon>
        <taxon>Candidatus Segetimicrobium</taxon>
    </lineage>
</organism>
<evidence type="ECO:0000313" key="2">
    <source>
        <dbReference type="Proteomes" id="UP000318834"/>
    </source>
</evidence>
<evidence type="ECO:0000313" key="1">
    <source>
        <dbReference type="EMBL" id="TMI70728.1"/>
    </source>
</evidence>
<dbReference type="EMBL" id="VBAP01000136">
    <property type="protein sequence ID" value="TMI70728.1"/>
    <property type="molecule type" value="Genomic_DNA"/>
</dbReference>